<dbReference type="AlphaFoldDB" id="A0A8K1LTY6"/>
<organism evidence="1 2">
    <name type="scientific">Zosterops borbonicus</name>
    <dbReference type="NCBI Taxonomy" id="364589"/>
    <lineage>
        <taxon>Eukaryota</taxon>
        <taxon>Metazoa</taxon>
        <taxon>Chordata</taxon>
        <taxon>Craniata</taxon>
        <taxon>Vertebrata</taxon>
        <taxon>Euteleostomi</taxon>
        <taxon>Archelosauria</taxon>
        <taxon>Archosauria</taxon>
        <taxon>Dinosauria</taxon>
        <taxon>Saurischia</taxon>
        <taxon>Theropoda</taxon>
        <taxon>Coelurosauria</taxon>
        <taxon>Aves</taxon>
        <taxon>Neognathae</taxon>
        <taxon>Neoaves</taxon>
        <taxon>Telluraves</taxon>
        <taxon>Australaves</taxon>
        <taxon>Passeriformes</taxon>
        <taxon>Sylvioidea</taxon>
        <taxon>Zosteropidae</taxon>
        <taxon>Zosterops</taxon>
    </lineage>
</organism>
<name>A0A8K1LTY6_9PASS</name>
<evidence type="ECO:0000313" key="2">
    <source>
        <dbReference type="Proteomes" id="UP000796761"/>
    </source>
</evidence>
<comment type="caution">
    <text evidence="1">The sequence shown here is derived from an EMBL/GenBank/DDBJ whole genome shotgun (WGS) entry which is preliminary data.</text>
</comment>
<sequence length="109" mass="12191">MEGYRLGQSGWKVAQRKITQGDWSTTVYHEPGVAHVAKKANGILTLIRNSVATGPRLIILLHWVNWSDLEATLALRTEMSPIEHKTLTLGTDQRRNGSAYEKCHPITAK</sequence>
<keyword evidence="2" id="KW-1185">Reference proteome</keyword>
<gene>
    <name evidence="1" type="ORF">HGM15179_001622</name>
</gene>
<evidence type="ECO:0000313" key="1">
    <source>
        <dbReference type="EMBL" id="TRZ25563.1"/>
    </source>
</evidence>
<protein>
    <submittedName>
        <fullName evidence="1">Uncharacterized protein</fullName>
    </submittedName>
</protein>
<proteinExistence type="predicted"/>
<dbReference type="EMBL" id="SWJQ01000024">
    <property type="protein sequence ID" value="TRZ25563.1"/>
    <property type="molecule type" value="Genomic_DNA"/>
</dbReference>
<dbReference type="Proteomes" id="UP000796761">
    <property type="component" value="Unassembled WGS sequence"/>
</dbReference>
<reference evidence="1" key="1">
    <citation type="submission" date="2019-04" db="EMBL/GenBank/DDBJ databases">
        <title>Genome assembly of Zosterops borbonicus 15179.</title>
        <authorList>
            <person name="Leroy T."/>
            <person name="Anselmetti Y."/>
            <person name="Tilak M.-K."/>
            <person name="Nabholz B."/>
        </authorList>
    </citation>
    <scope>NUCLEOTIDE SEQUENCE</scope>
    <source>
        <strain evidence="1">HGM_15179</strain>
        <tissue evidence="1">Muscle</tissue>
    </source>
</reference>
<accession>A0A8K1LTY6</accession>